<dbReference type="Proteomes" id="UP000789390">
    <property type="component" value="Unassembled WGS sequence"/>
</dbReference>
<protein>
    <submittedName>
        <fullName evidence="2">Uncharacterized protein</fullName>
    </submittedName>
</protein>
<feature type="signal peptide" evidence="1">
    <location>
        <begin position="1"/>
        <end position="16"/>
    </location>
</feature>
<accession>A0A8J2S176</accession>
<evidence type="ECO:0000313" key="2">
    <source>
        <dbReference type="EMBL" id="CAH0112677.1"/>
    </source>
</evidence>
<evidence type="ECO:0000256" key="1">
    <source>
        <dbReference type="SAM" id="SignalP"/>
    </source>
</evidence>
<evidence type="ECO:0000313" key="3">
    <source>
        <dbReference type="Proteomes" id="UP000789390"/>
    </source>
</evidence>
<feature type="chain" id="PRO_5035327413" evidence="1">
    <location>
        <begin position="17"/>
        <end position="87"/>
    </location>
</feature>
<name>A0A8J2S176_9CRUS</name>
<gene>
    <name evidence="2" type="ORF">DGAL_LOCUS16446</name>
</gene>
<comment type="caution">
    <text evidence="2">The sequence shown here is derived from an EMBL/GenBank/DDBJ whole genome shotgun (WGS) entry which is preliminary data.</text>
</comment>
<dbReference type="EMBL" id="CAKKLH010000329">
    <property type="protein sequence ID" value="CAH0112677.1"/>
    <property type="molecule type" value="Genomic_DNA"/>
</dbReference>
<proteinExistence type="predicted"/>
<keyword evidence="3" id="KW-1185">Reference proteome</keyword>
<organism evidence="2 3">
    <name type="scientific">Daphnia galeata</name>
    <dbReference type="NCBI Taxonomy" id="27404"/>
    <lineage>
        <taxon>Eukaryota</taxon>
        <taxon>Metazoa</taxon>
        <taxon>Ecdysozoa</taxon>
        <taxon>Arthropoda</taxon>
        <taxon>Crustacea</taxon>
        <taxon>Branchiopoda</taxon>
        <taxon>Diplostraca</taxon>
        <taxon>Cladocera</taxon>
        <taxon>Anomopoda</taxon>
        <taxon>Daphniidae</taxon>
        <taxon>Daphnia</taxon>
    </lineage>
</organism>
<dbReference type="AlphaFoldDB" id="A0A8J2S176"/>
<sequence length="87" mass="9719">MKVLLILSLFVICVSAQWWPYNQQMFNTFDTNRNQFNGLYTSAMFPNYNQLAVAQTTSNHYGGNHFFGFPFTAASAAAAVSSSSSIY</sequence>
<keyword evidence="1" id="KW-0732">Signal</keyword>
<reference evidence="2" key="1">
    <citation type="submission" date="2021-11" db="EMBL/GenBank/DDBJ databases">
        <authorList>
            <person name="Schell T."/>
        </authorList>
    </citation>
    <scope>NUCLEOTIDE SEQUENCE</scope>
    <source>
        <strain evidence="2">M5</strain>
    </source>
</reference>